<evidence type="ECO:0000256" key="3">
    <source>
        <dbReference type="SAM" id="Phobius"/>
    </source>
</evidence>
<dbReference type="RefSeq" id="WP_074713893.1">
    <property type="nucleotide sequence ID" value="NZ_FNWV01000001.1"/>
</dbReference>
<dbReference type="OrthoDB" id="1816015at2"/>
<dbReference type="EMBL" id="FNWV01000001">
    <property type="protein sequence ID" value="SEH36659.1"/>
    <property type="molecule type" value="Genomic_DNA"/>
</dbReference>
<evidence type="ECO:0000256" key="2">
    <source>
        <dbReference type="SAM" id="MobiDB-lite"/>
    </source>
</evidence>
<sequence length="683" mass="78319">MLKHEEMIENVHRRIAQYEEEKKLQQSKFKNIFSAIKQKNNEEEYTEVVNGTERIDTSRRTLRIISTIAASAVLVTGIGATSVLLHKNNSLKPTVTNEENDLNEYETSTLSDEIICDSPFEGILNSPYNMLLPSLEITESMREKITEFFNSQKGWKVADNYSRFLHEENGGAYSPLTQRLVLAYDIYYLQICDDNIIEYSVCNDNSKWEKTFYECDSFALINGIAEIIESEITENELIDYSVDFDDDVSGYKVVEGTSAPVELTPIQQTLLRLCMKSYGWLVEKAEADRFYDLSFVNEGVGTIGIIGENTYYIKNGTTYLCDSPGFSSNIRCIMSKYDYPDVKLNISIYDAKKDAIISTDDKNDALLANFIYNDLPSMTISYDNDPSENTNSTKKYHIDVSYKSGDTKLRSVSFSISSLGDVERLDYVLDSVYGWSAAGCMYYTLDLSEFEHKLDELINNKQSEKTPENKKDTDKKDKNNSESVQPTTQKEDKPENNDEQPQVKPTINEKQEVETTTKAEPTEPTNPNEQNLGDPHKYYDDSLAPTPHVIIDYELPDYTYTSVASCITHDNNALDDFVANVFVPMLELKDYKWSPDRYAKYNYTIYRIYETEKNYMGIPAKYMIRDGYYIGDNDCVSLCSYIYFNGDWEPCGAENFSFDYAKFEELLKETLNSSKLPDEQKES</sequence>
<feature type="compositionally biased region" description="Basic and acidic residues" evidence="2">
    <location>
        <begin position="507"/>
        <end position="521"/>
    </location>
</feature>
<dbReference type="AlphaFoldDB" id="A0A1H6HLI3"/>
<keyword evidence="3" id="KW-0472">Membrane</keyword>
<protein>
    <submittedName>
        <fullName evidence="4">Uncharacterized protein</fullName>
    </submittedName>
</protein>
<evidence type="ECO:0000313" key="5">
    <source>
        <dbReference type="Proteomes" id="UP000183190"/>
    </source>
</evidence>
<accession>A0A1H6HLI3</accession>
<name>A0A1H6HLI3_RUMFL</name>
<feature type="region of interest" description="Disordered" evidence="2">
    <location>
        <begin position="458"/>
        <end position="540"/>
    </location>
</feature>
<proteinExistence type="predicted"/>
<keyword evidence="3" id="KW-0812">Transmembrane</keyword>
<keyword evidence="3" id="KW-1133">Transmembrane helix</keyword>
<keyword evidence="1" id="KW-0175">Coiled coil</keyword>
<feature type="compositionally biased region" description="Basic and acidic residues" evidence="2">
    <location>
        <begin position="458"/>
        <end position="480"/>
    </location>
</feature>
<evidence type="ECO:0000256" key="1">
    <source>
        <dbReference type="SAM" id="Coils"/>
    </source>
</evidence>
<feature type="coiled-coil region" evidence="1">
    <location>
        <begin position="1"/>
        <end position="28"/>
    </location>
</feature>
<dbReference type="Proteomes" id="UP000183190">
    <property type="component" value="Unassembled WGS sequence"/>
</dbReference>
<feature type="transmembrane region" description="Helical" evidence="3">
    <location>
        <begin position="64"/>
        <end position="85"/>
    </location>
</feature>
<reference evidence="4 5" key="1">
    <citation type="submission" date="2016-10" db="EMBL/GenBank/DDBJ databases">
        <authorList>
            <person name="de Groot N.N."/>
        </authorList>
    </citation>
    <scope>NUCLEOTIDE SEQUENCE [LARGE SCALE GENOMIC DNA]</scope>
    <source>
        <strain evidence="4 5">YAD2003</strain>
    </source>
</reference>
<evidence type="ECO:0000313" key="4">
    <source>
        <dbReference type="EMBL" id="SEH36659.1"/>
    </source>
</evidence>
<feature type="compositionally biased region" description="Low complexity" evidence="2">
    <location>
        <begin position="522"/>
        <end position="531"/>
    </location>
</feature>
<gene>
    <name evidence="4" type="ORF">SAMN02910265_00023</name>
</gene>
<organism evidence="4 5">
    <name type="scientific">Ruminococcus flavefaciens</name>
    <dbReference type="NCBI Taxonomy" id="1265"/>
    <lineage>
        <taxon>Bacteria</taxon>
        <taxon>Bacillati</taxon>
        <taxon>Bacillota</taxon>
        <taxon>Clostridia</taxon>
        <taxon>Eubacteriales</taxon>
        <taxon>Oscillospiraceae</taxon>
        <taxon>Ruminococcus</taxon>
    </lineage>
</organism>